<evidence type="ECO:0000313" key="4">
    <source>
        <dbReference type="EMBL" id="MBB6099491.1"/>
    </source>
</evidence>
<comment type="caution">
    <text evidence="4">The sequence shown here is derived from an EMBL/GenBank/DDBJ whole genome shotgun (WGS) entry which is preliminary data.</text>
</comment>
<proteinExistence type="predicted"/>
<accession>A0A841I117</accession>
<keyword evidence="1 2" id="KW-0732">Signal</keyword>
<feature type="domain" description="SbsA Ig-like" evidence="3">
    <location>
        <begin position="29"/>
        <end position="132"/>
    </location>
</feature>
<name>A0A841I117_9DEIO</name>
<dbReference type="Proteomes" id="UP000569951">
    <property type="component" value="Unassembled WGS sequence"/>
</dbReference>
<keyword evidence="5" id="KW-1185">Reference proteome</keyword>
<sequence length="340" mass="35725">MKTKTTGTLALTLILAACSSGGNPNPPPDTTPPTVLSIVPGDGTTGINKSADVVVTFSEKMDQASAQAAFQSANLPDGTFSWNAEGTVMTYNPNADLAYGPTGTNYSLNITTAAKDLAGNALAASVSSSFRTYRQVSSTFNSVTDLDGWVREDGNVNTALGLSGLMVGDSAAVDNASYRSFLTFDLSGLPASLEASNIVEAKLEVYQNDVVGTPYTDLDECSGAPVLVCTNIMVEHVNYGSSLTASDFDAAALLYVGQIGCATIIACDEVSLGYKTLTTGAMRDALADDWTNRAERGNRAQFRLRFAKQSDFDGASDIVYFNAAESASNKPRLVLTYLLP</sequence>
<evidence type="ECO:0000313" key="5">
    <source>
        <dbReference type="Proteomes" id="UP000569951"/>
    </source>
</evidence>
<evidence type="ECO:0000256" key="2">
    <source>
        <dbReference type="SAM" id="SignalP"/>
    </source>
</evidence>
<organism evidence="4 5">
    <name type="scientific">Deinobacterium chartae</name>
    <dbReference type="NCBI Taxonomy" id="521158"/>
    <lineage>
        <taxon>Bacteria</taxon>
        <taxon>Thermotogati</taxon>
        <taxon>Deinococcota</taxon>
        <taxon>Deinococci</taxon>
        <taxon>Deinococcales</taxon>
        <taxon>Deinococcaceae</taxon>
        <taxon>Deinobacterium</taxon>
    </lineage>
</organism>
<evidence type="ECO:0000259" key="3">
    <source>
        <dbReference type="Pfam" id="PF13205"/>
    </source>
</evidence>
<dbReference type="InterPro" id="IPR032812">
    <property type="entry name" value="SbsA_Ig"/>
</dbReference>
<dbReference type="RefSeq" id="WP_183988242.1">
    <property type="nucleotide sequence ID" value="NZ_JACHHG010000012.1"/>
</dbReference>
<dbReference type="EMBL" id="JACHHG010000012">
    <property type="protein sequence ID" value="MBB6099491.1"/>
    <property type="molecule type" value="Genomic_DNA"/>
</dbReference>
<reference evidence="4 5" key="1">
    <citation type="submission" date="2020-08" db="EMBL/GenBank/DDBJ databases">
        <title>Genomic Encyclopedia of Type Strains, Phase IV (KMG-IV): sequencing the most valuable type-strain genomes for metagenomic binning, comparative biology and taxonomic classification.</title>
        <authorList>
            <person name="Goeker M."/>
        </authorList>
    </citation>
    <scope>NUCLEOTIDE SEQUENCE [LARGE SCALE GENOMIC DNA]</scope>
    <source>
        <strain evidence="4 5">DSM 21458</strain>
    </source>
</reference>
<dbReference type="Gene3D" id="2.60.40.3710">
    <property type="match status" value="1"/>
</dbReference>
<dbReference type="AlphaFoldDB" id="A0A841I117"/>
<dbReference type="Pfam" id="PF13205">
    <property type="entry name" value="Big_5"/>
    <property type="match status" value="1"/>
</dbReference>
<feature type="signal peptide" evidence="2">
    <location>
        <begin position="1"/>
        <end position="22"/>
    </location>
</feature>
<feature type="chain" id="PRO_5032553823" description="SbsA Ig-like domain-containing protein" evidence="2">
    <location>
        <begin position="23"/>
        <end position="340"/>
    </location>
</feature>
<gene>
    <name evidence="4" type="ORF">HNR42_002941</name>
</gene>
<evidence type="ECO:0000256" key="1">
    <source>
        <dbReference type="ARBA" id="ARBA00022729"/>
    </source>
</evidence>
<protein>
    <recommendedName>
        <fullName evidence="3">SbsA Ig-like domain-containing protein</fullName>
    </recommendedName>
</protein>
<dbReference type="PROSITE" id="PS51257">
    <property type="entry name" value="PROKAR_LIPOPROTEIN"/>
    <property type="match status" value="1"/>
</dbReference>